<dbReference type="PANTHER" id="PTHR34706">
    <property type="entry name" value="SLR1338 PROTEIN"/>
    <property type="match status" value="1"/>
</dbReference>
<dbReference type="AlphaFoldDB" id="A0A9W8UG74"/>
<evidence type="ECO:0000313" key="2">
    <source>
        <dbReference type="Proteomes" id="UP001152130"/>
    </source>
</evidence>
<reference evidence="1" key="1">
    <citation type="submission" date="2022-10" db="EMBL/GenBank/DDBJ databases">
        <title>Fusarium specimens isolated from Avocado Roots.</title>
        <authorList>
            <person name="Stajich J."/>
            <person name="Roper C."/>
            <person name="Heimlech-Rivalta G."/>
        </authorList>
    </citation>
    <scope>NUCLEOTIDE SEQUENCE</scope>
    <source>
        <strain evidence="1">CF00143</strain>
    </source>
</reference>
<dbReference type="Gene3D" id="3.40.50.410">
    <property type="entry name" value="von Willebrand factor, type A domain"/>
    <property type="match status" value="1"/>
</dbReference>
<sequence length="185" mass="20767">MYLPGIEQASRVIQARGGRAQIMIVDDSSSMRKHMQRVKVAVRVISYFAKTTNHDGIEVYSASGITRKPGVYKTSSQTETAIDKMETVQGKCDMGACIDHILDKILVDGKRVKPTNVYIYTDGVWEPGTNVERPIHRAINHLTMHDEPLNTLVFQFVQFGYDVEGRARLLSLDDSCRKQTGHGIQ</sequence>
<dbReference type="SUPFAM" id="SSF53300">
    <property type="entry name" value="vWA-like"/>
    <property type="match status" value="1"/>
</dbReference>
<protein>
    <recommendedName>
        <fullName evidence="3">VWFA domain-containing protein</fullName>
    </recommendedName>
</protein>
<keyword evidence="2" id="KW-1185">Reference proteome</keyword>
<proteinExistence type="predicted"/>
<dbReference type="PANTHER" id="PTHR34706:SF1">
    <property type="entry name" value="VWFA DOMAIN-CONTAINING PROTEIN"/>
    <property type="match status" value="1"/>
</dbReference>
<organism evidence="1 2">
    <name type="scientific">Fusarium irregulare</name>
    <dbReference type="NCBI Taxonomy" id="2494466"/>
    <lineage>
        <taxon>Eukaryota</taxon>
        <taxon>Fungi</taxon>
        <taxon>Dikarya</taxon>
        <taxon>Ascomycota</taxon>
        <taxon>Pezizomycotina</taxon>
        <taxon>Sordariomycetes</taxon>
        <taxon>Hypocreomycetidae</taxon>
        <taxon>Hypocreales</taxon>
        <taxon>Nectriaceae</taxon>
        <taxon>Fusarium</taxon>
        <taxon>Fusarium incarnatum-equiseti species complex</taxon>
    </lineage>
</organism>
<evidence type="ECO:0008006" key="3">
    <source>
        <dbReference type="Google" id="ProtNLM"/>
    </source>
</evidence>
<dbReference type="Proteomes" id="UP001152130">
    <property type="component" value="Unassembled WGS sequence"/>
</dbReference>
<dbReference type="EMBL" id="JAPDHF010000001">
    <property type="protein sequence ID" value="KAJ4024682.1"/>
    <property type="molecule type" value="Genomic_DNA"/>
</dbReference>
<name>A0A9W8UG74_9HYPO</name>
<accession>A0A9W8UG74</accession>
<gene>
    <name evidence="1" type="ORF">NW766_000922</name>
</gene>
<dbReference type="InterPro" id="IPR036465">
    <property type="entry name" value="vWFA_dom_sf"/>
</dbReference>
<comment type="caution">
    <text evidence="1">The sequence shown here is derived from an EMBL/GenBank/DDBJ whole genome shotgun (WGS) entry which is preliminary data.</text>
</comment>
<evidence type="ECO:0000313" key="1">
    <source>
        <dbReference type="EMBL" id="KAJ4024682.1"/>
    </source>
</evidence>